<dbReference type="Gene3D" id="2.10.260.10">
    <property type="match status" value="1"/>
</dbReference>
<dbReference type="EMBL" id="CP012511">
    <property type="protein sequence ID" value="ALB24676.1"/>
    <property type="molecule type" value="Genomic_DNA"/>
</dbReference>
<comment type="similarity">
    <text evidence="1">Belongs to the VapB family.</text>
</comment>
<dbReference type="SMART" id="SM00966">
    <property type="entry name" value="SpoVT_AbrB"/>
    <property type="match status" value="1"/>
</dbReference>
<evidence type="ECO:0000313" key="3">
    <source>
        <dbReference type="Proteomes" id="UP000029558"/>
    </source>
</evidence>
<dbReference type="PANTHER" id="PTHR37550:SF3">
    <property type="entry name" value="ANTITOXIN VAPB1"/>
    <property type="match status" value="1"/>
</dbReference>
<dbReference type="Pfam" id="PF04014">
    <property type="entry name" value="MazE_antitoxin"/>
    <property type="match status" value="1"/>
</dbReference>
<dbReference type="Proteomes" id="UP000029558">
    <property type="component" value="Plasmid pPSB1-3"/>
</dbReference>
<geneLocation type="plasmid" evidence="2 3">
    <name>pPSB1-3</name>
</geneLocation>
<dbReference type="InterPro" id="IPR047976">
    <property type="entry name" value="Anti_VapB2-like"/>
</dbReference>
<dbReference type="GO" id="GO:0003677">
    <property type="term" value="F:DNA binding"/>
    <property type="evidence" value="ECO:0007669"/>
    <property type="project" value="UniProtKB-UniRule"/>
</dbReference>
<dbReference type="NCBIfam" id="NF040493">
    <property type="entry name" value="TA_anti_VapB"/>
    <property type="match status" value="1"/>
</dbReference>
<evidence type="ECO:0000256" key="1">
    <source>
        <dbReference type="ARBA" id="ARBA00007924"/>
    </source>
</evidence>
<organism evidence="2 3">
    <name type="scientific">Piscirickettsia salmonis</name>
    <dbReference type="NCBI Taxonomy" id="1238"/>
    <lineage>
        <taxon>Bacteria</taxon>
        <taxon>Pseudomonadati</taxon>
        <taxon>Pseudomonadota</taxon>
        <taxon>Gammaproteobacteria</taxon>
        <taxon>Thiotrichales</taxon>
        <taxon>Piscirickettsiaceae</taxon>
        <taxon>Piscirickettsia</taxon>
    </lineage>
</organism>
<accession>A0A1L6TI10</accession>
<gene>
    <name evidence="2" type="primary">mazE</name>
    <name evidence="2" type="ORF">KU39_3p214</name>
</gene>
<dbReference type="PANTHER" id="PTHR37550">
    <property type="entry name" value="ANTITOXIN VAPB1"/>
    <property type="match status" value="1"/>
</dbReference>
<keyword evidence="2" id="KW-0614">Plasmid</keyword>
<dbReference type="AlphaFoldDB" id="A0A1L6TI10"/>
<sequence>MAKSRIFKSGNSQAVRLPKEMRLDGEEVVIHRFGNSLLIQPVYETWMDVYNHMPDVSDDFMEDRQDIQAQERDWF</sequence>
<dbReference type="PROSITE" id="PS51740">
    <property type="entry name" value="SPOVT_ABRB"/>
    <property type="match status" value="1"/>
</dbReference>
<reference evidence="2 3" key="1">
    <citation type="journal article" date="2014" name="Genome Announc.">
        <title>Comparative Genome Analysis of Two Isolates of the Fish Pathogen Piscirickettsia salmonis from Different Hosts Reveals Major Differences in Virulence-Associated Secretion Systems.</title>
        <authorList>
            <person name="Bohle H."/>
            <person name="Henriquez P."/>
            <person name="Grothusen H."/>
            <person name="Navas E."/>
            <person name="Sandoval A."/>
            <person name="Bustamante F."/>
            <person name="Bustos P."/>
            <person name="Mancilla M."/>
        </authorList>
    </citation>
    <scope>NUCLEOTIDE SEQUENCE [LARGE SCALE GENOMIC DNA]</scope>
    <source>
        <strain evidence="3">B1-32597</strain>
    </source>
</reference>
<dbReference type="SUPFAM" id="SSF89447">
    <property type="entry name" value="AbrB/MazE/MraZ-like"/>
    <property type="match status" value="1"/>
</dbReference>
<dbReference type="RefSeq" id="WP_027242932.1">
    <property type="nucleotide sequence ID" value="NZ_CP012511.1"/>
</dbReference>
<dbReference type="InterPro" id="IPR051734">
    <property type="entry name" value="VapB_TA_antitoxins"/>
</dbReference>
<evidence type="ECO:0000313" key="2">
    <source>
        <dbReference type="EMBL" id="ALB24676.1"/>
    </source>
</evidence>
<dbReference type="InterPro" id="IPR007159">
    <property type="entry name" value="SpoVT-AbrB_dom"/>
</dbReference>
<dbReference type="OrthoDB" id="5298361at2"/>
<protein>
    <submittedName>
        <fullName evidence="2">Antidote-toxin recognition MazE</fullName>
    </submittedName>
</protein>
<name>A0A1L6TI10_PISSA</name>
<dbReference type="InterPro" id="IPR037914">
    <property type="entry name" value="SpoVT-AbrB_sf"/>
</dbReference>
<proteinExistence type="inferred from homology"/>